<dbReference type="AlphaFoldDB" id="A0A0E9WXV4"/>
<sequence>MTQIRNAKDASLCNAVLVSHMSEKLIKLSVTPQYKLIEVCRTTLHFILIYLIISYVGK</sequence>
<reference evidence="1" key="2">
    <citation type="journal article" date="2015" name="Fish Shellfish Immunol.">
        <title>Early steps in the European eel (Anguilla anguilla)-Vibrio vulnificus interaction in the gills: Role of the RtxA13 toxin.</title>
        <authorList>
            <person name="Callol A."/>
            <person name="Pajuelo D."/>
            <person name="Ebbesson L."/>
            <person name="Teles M."/>
            <person name="MacKenzie S."/>
            <person name="Amaro C."/>
        </authorList>
    </citation>
    <scope>NUCLEOTIDE SEQUENCE</scope>
</reference>
<dbReference type="EMBL" id="GBXM01014329">
    <property type="protein sequence ID" value="JAH94248.1"/>
    <property type="molecule type" value="Transcribed_RNA"/>
</dbReference>
<proteinExistence type="predicted"/>
<evidence type="ECO:0000313" key="1">
    <source>
        <dbReference type="EMBL" id="JAH94248.1"/>
    </source>
</evidence>
<organism evidence="1">
    <name type="scientific">Anguilla anguilla</name>
    <name type="common">European freshwater eel</name>
    <name type="synonym">Muraena anguilla</name>
    <dbReference type="NCBI Taxonomy" id="7936"/>
    <lineage>
        <taxon>Eukaryota</taxon>
        <taxon>Metazoa</taxon>
        <taxon>Chordata</taxon>
        <taxon>Craniata</taxon>
        <taxon>Vertebrata</taxon>
        <taxon>Euteleostomi</taxon>
        <taxon>Actinopterygii</taxon>
        <taxon>Neopterygii</taxon>
        <taxon>Teleostei</taxon>
        <taxon>Anguilliformes</taxon>
        <taxon>Anguillidae</taxon>
        <taxon>Anguilla</taxon>
    </lineage>
</organism>
<protein>
    <submittedName>
        <fullName evidence="1">Uncharacterized protein</fullName>
    </submittedName>
</protein>
<reference evidence="1" key="1">
    <citation type="submission" date="2014-11" db="EMBL/GenBank/DDBJ databases">
        <authorList>
            <person name="Amaro Gonzalez C."/>
        </authorList>
    </citation>
    <scope>NUCLEOTIDE SEQUENCE</scope>
</reference>
<name>A0A0E9WXV4_ANGAN</name>
<accession>A0A0E9WXV4</accession>